<protein>
    <recommendedName>
        <fullName evidence="2">E3 ubiquitin-protein ligase UBR4-like domain-containing protein</fullName>
    </recommendedName>
</protein>
<dbReference type="Proteomes" id="UP000823749">
    <property type="component" value="Chromosome 10"/>
</dbReference>
<dbReference type="PANTHER" id="PTHR21725">
    <property type="entry name" value="E3 UBIQUITIN-PROTEIN LIGASE UBR4"/>
    <property type="match status" value="1"/>
</dbReference>
<gene>
    <name evidence="3" type="ORF">RHGRI_029209</name>
</gene>
<organism evidence="3 4">
    <name type="scientific">Rhododendron griersonianum</name>
    <dbReference type="NCBI Taxonomy" id="479676"/>
    <lineage>
        <taxon>Eukaryota</taxon>
        <taxon>Viridiplantae</taxon>
        <taxon>Streptophyta</taxon>
        <taxon>Embryophyta</taxon>
        <taxon>Tracheophyta</taxon>
        <taxon>Spermatophyta</taxon>
        <taxon>Magnoliopsida</taxon>
        <taxon>eudicotyledons</taxon>
        <taxon>Gunneridae</taxon>
        <taxon>Pentapetalae</taxon>
        <taxon>asterids</taxon>
        <taxon>Ericales</taxon>
        <taxon>Ericaceae</taxon>
        <taxon>Ericoideae</taxon>
        <taxon>Rhodoreae</taxon>
        <taxon>Rhododendron</taxon>
    </lineage>
</organism>
<reference evidence="3" key="1">
    <citation type="submission" date="2020-08" db="EMBL/GenBank/DDBJ databases">
        <title>Plant Genome Project.</title>
        <authorList>
            <person name="Zhang R.-G."/>
        </authorList>
    </citation>
    <scope>NUCLEOTIDE SEQUENCE</scope>
    <source>
        <strain evidence="3">WSP0</strain>
        <tissue evidence="3">Leaf</tissue>
    </source>
</reference>
<proteinExistence type="predicted"/>
<evidence type="ECO:0000259" key="2">
    <source>
        <dbReference type="Pfam" id="PF24079"/>
    </source>
</evidence>
<dbReference type="GO" id="GO:0009926">
    <property type="term" value="P:auxin polar transport"/>
    <property type="evidence" value="ECO:0007669"/>
    <property type="project" value="TreeGrafter"/>
</dbReference>
<dbReference type="EMBL" id="JACTNZ010000010">
    <property type="protein sequence ID" value="KAG5528448.1"/>
    <property type="molecule type" value="Genomic_DNA"/>
</dbReference>
<dbReference type="Pfam" id="PF24079">
    <property type="entry name" value="UBR4"/>
    <property type="match status" value="1"/>
</dbReference>
<name>A0AAV6ILP3_9ERIC</name>
<evidence type="ECO:0000256" key="1">
    <source>
        <dbReference type="SAM" id="MobiDB-lite"/>
    </source>
</evidence>
<dbReference type="InterPro" id="IPR045189">
    <property type="entry name" value="UBR4-like"/>
</dbReference>
<dbReference type="PANTHER" id="PTHR21725:SF1">
    <property type="entry name" value="E3 UBIQUITIN-PROTEIN LIGASE UBR4"/>
    <property type="match status" value="1"/>
</dbReference>
<sequence>MAVDKSVSPRIEKQSVDFSGFVFFGFRFCAAYNRLEFLSQMFAGFSLMDFSPPHQRQSFFLPKQDMNLALEKAEAEDTGTSSNKSGLQALESKKRKKGEDGGESGLEKSCLDMEAAVDIFIATGGGSLRQFINCFLLEWNSSSVRSEAKCVLYGAWLHGKQSFKESLLASLLHKVKCLPMYGQNIIEYTELVTCLSGKPGNISKQQNTEIVDRCLTPDVNRCIFETLHSKLLANHLNSRIYNTLSGLVEFDGYYLKSEPCVACSSPECRNINYENLDSFLCNECGYSKYGRFEFNFMAKPSFIFDCMENDEDMKRGLAAVESESESAHWRCQQLLGFTKPLLKIVSSIVENEIDSQQRILCSK</sequence>
<dbReference type="GO" id="GO:0005829">
    <property type="term" value="C:cytosol"/>
    <property type="evidence" value="ECO:0007669"/>
    <property type="project" value="TreeGrafter"/>
</dbReference>
<feature type="region of interest" description="Disordered" evidence="1">
    <location>
        <begin position="73"/>
        <end position="106"/>
    </location>
</feature>
<dbReference type="AlphaFoldDB" id="A0AAV6ILP3"/>
<comment type="caution">
    <text evidence="3">The sequence shown here is derived from an EMBL/GenBank/DDBJ whole genome shotgun (WGS) entry which is preliminary data.</text>
</comment>
<dbReference type="InterPro" id="IPR056530">
    <property type="entry name" value="UBR4-like_dom"/>
</dbReference>
<accession>A0AAV6ILP3</accession>
<dbReference type="GO" id="GO:0009506">
    <property type="term" value="C:plasmodesma"/>
    <property type="evidence" value="ECO:0007669"/>
    <property type="project" value="TreeGrafter"/>
</dbReference>
<keyword evidence="4" id="KW-1185">Reference proteome</keyword>
<evidence type="ECO:0000313" key="4">
    <source>
        <dbReference type="Proteomes" id="UP000823749"/>
    </source>
</evidence>
<evidence type="ECO:0000313" key="3">
    <source>
        <dbReference type="EMBL" id="KAG5528448.1"/>
    </source>
</evidence>
<feature type="compositionally biased region" description="Basic and acidic residues" evidence="1">
    <location>
        <begin position="97"/>
        <end position="106"/>
    </location>
</feature>
<feature type="domain" description="E3 ubiquitin-protein ligase UBR4-like" evidence="2">
    <location>
        <begin position="292"/>
        <end position="357"/>
    </location>
</feature>